<evidence type="ECO:0000313" key="1">
    <source>
        <dbReference type="EMBL" id="ALE09804.1"/>
    </source>
</evidence>
<dbReference type="SMART" id="SM00382">
    <property type="entry name" value="AAA"/>
    <property type="match status" value="1"/>
</dbReference>
<dbReference type="PROSITE" id="PS00211">
    <property type="entry name" value="ABC_TRANSPORTER_1"/>
    <property type="match status" value="1"/>
</dbReference>
<dbReference type="Pfam" id="PF00005">
    <property type="entry name" value="ABC_tran"/>
    <property type="match status" value="1"/>
</dbReference>
<dbReference type="PROSITE" id="PS50893">
    <property type="entry name" value="ABC_TRANSPORTER_2"/>
    <property type="match status" value="1"/>
</dbReference>
<dbReference type="Gene3D" id="3.40.50.300">
    <property type="entry name" value="P-loop containing nucleotide triphosphate hydrolases"/>
    <property type="match status" value="1"/>
</dbReference>
<dbReference type="InterPro" id="IPR003439">
    <property type="entry name" value="ABC_transporter-like_ATP-bd"/>
</dbReference>
<dbReference type="InterPro" id="IPR003593">
    <property type="entry name" value="AAA+_ATPase"/>
</dbReference>
<dbReference type="GO" id="GO:0016887">
    <property type="term" value="F:ATP hydrolysis activity"/>
    <property type="evidence" value="ECO:0007669"/>
    <property type="project" value="InterPro"/>
</dbReference>
<name>A0A0M4MHR9_BIFLI</name>
<dbReference type="AlphaFoldDB" id="A0A0M4MHR9"/>
<organism evidence="1 2">
    <name type="scientific">Bifidobacterium longum subsp. infantis</name>
    <dbReference type="NCBI Taxonomy" id="1682"/>
    <lineage>
        <taxon>Bacteria</taxon>
        <taxon>Bacillati</taxon>
        <taxon>Actinomycetota</taxon>
        <taxon>Actinomycetes</taxon>
        <taxon>Bifidobacteriales</taxon>
        <taxon>Bifidobacteriaceae</taxon>
        <taxon>Bifidobacterium</taxon>
    </lineage>
</organism>
<dbReference type="EMBL" id="CP010411">
    <property type="protein sequence ID" value="ALE09804.1"/>
    <property type="molecule type" value="Genomic_DNA"/>
</dbReference>
<gene>
    <name evidence="1" type="ORF">RY67_1793</name>
</gene>
<keyword evidence="1" id="KW-0067">ATP-binding</keyword>
<dbReference type="PANTHER" id="PTHR24220">
    <property type="entry name" value="IMPORT ATP-BINDING PROTEIN"/>
    <property type="match status" value="1"/>
</dbReference>
<dbReference type="GO" id="GO:0005524">
    <property type="term" value="F:ATP binding"/>
    <property type="evidence" value="ECO:0007669"/>
    <property type="project" value="UniProtKB-KW"/>
</dbReference>
<dbReference type="SUPFAM" id="SSF52540">
    <property type="entry name" value="P-loop containing nucleoside triphosphate hydrolases"/>
    <property type="match status" value="1"/>
</dbReference>
<dbReference type="PATRIC" id="fig|1682.24.peg.1752"/>
<dbReference type="PANTHER" id="PTHR24220:SF86">
    <property type="entry name" value="ABC TRANSPORTER ABCH.1"/>
    <property type="match status" value="1"/>
</dbReference>
<dbReference type="InterPro" id="IPR015854">
    <property type="entry name" value="ABC_transpr_LolD-like"/>
</dbReference>
<reference evidence="1 2" key="1">
    <citation type="submission" date="2014-12" db="EMBL/GenBank/DDBJ databases">
        <title>Complete genome sequence of Bifidobacterium longum subsp. infantis BT1.</title>
        <authorList>
            <person name="Kim J.F."/>
            <person name="Kwak M.-J."/>
        </authorList>
    </citation>
    <scope>NUCLEOTIDE SEQUENCE [LARGE SCALE GENOMIC DNA]</scope>
    <source>
        <strain evidence="1 2">BT1</strain>
    </source>
</reference>
<keyword evidence="1" id="KW-0547">Nucleotide-binding</keyword>
<proteinExistence type="predicted"/>
<dbReference type="InterPro" id="IPR017871">
    <property type="entry name" value="ABC_transporter-like_CS"/>
</dbReference>
<protein>
    <submittedName>
        <fullName evidence="1">ABC transporter ATP-binding component</fullName>
    </submittedName>
</protein>
<dbReference type="RefSeq" id="WP_060620940.1">
    <property type="nucleotide sequence ID" value="NZ_CP010411.1"/>
</dbReference>
<dbReference type="GO" id="GO:0005886">
    <property type="term" value="C:plasma membrane"/>
    <property type="evidence" value="ECO:0007669"/>
    <property type="project" value="TreeGrafter"/>
</dbReference>
<sequence length="216" mass="24528">MSLITLKNVKKVYGKNQVLFENLSLEIEKGEFVGLVGRSGAGKTTLLNMIGLITDISAGTITIDGHQNVSINSKDAMILRRYTIGYLFQNYGLIEDESVLWNLKLALEYKKIKKKEKLKLIDKYLKQFELTDMLDKKVYQLSGGEQQRIAIIKLILQGSRIILADEPTSGLDKENESIVMKLLKELNEDGITIIMVTHNMNLLDCFSRVINVENFR</sequence>
<dbReference type="GO" id="GO:0022857">
    <property type="term" value="F:transmembrane transporter activity"/>
    <property type="evidence" value="ECO:0007669"/>
    <property type="project" value="TreeGrafter"/>
</dbReference>
<evidence type="ECO:0000313" key="2">
    <source>
        <dbReference type="Proteomes" id="UP000067206"/>
    </source>
</evidence>
<dbReference type="InterPro" id="IPR027417">
    <property type="entry name" value="P-loop_NTPase"/>
</dbReference>
<dbReference type="Proteomes" id="UP000067206">
    <property type="component" value="Chromosome"/>
</dbReference>
<accession>A0A0M4MHR9</accession>